<dbReference type="EMBL" id="JAWJZB010000006">
    <property type="protein sequence ID" value="MDV5088337.1"/>
    <property type="molecule type" value="Genomic_DNA"/>
</dbReference>
<keyword evidence="7" id="KW-0326">Glycosidase</keyword>
<evidence type="ECO:0000256" key="3">
    <source>
        <dbReference type="ARBA" id="ARBA00022763"/>
    </source>
</evidence>
<dbReference type="InterPro" id="IPR052054">
    <property type="entry name" value="Oxidative_DNA_repair_enzyme"/>
</dbReference>
<evidence type="ECO:0000256" key="2">
    <source>
        <dbReference type="ARBA" id="ARBA00012720"/>
    </source>
</evidence>
<gene>
    <name evidence="10" type="ORF">RVY80_05685</name>
</gene>
<dbReference type="InterPro" id="IPR003265">
    <property type="entry name" value="HhH-GPD_domain"/>
</dbReference>
<reference evidence="10 11" key="1">
    <citation type="submission" date="2023-10" db="EMBL/GenBank/DDBJ databases">
        <title>Veillonella sp. nov., isolated from a pig farm feces dump.</title>
        <authorList>
            <person name="Chang Y.-H."/>
        </authorList>
    </citation>
    <scope>NUCLEOTIDE SEQUENCE [LARGE SCALE GENOMIC DNA]</scope>
    <source>
        <strain evidence="10 11">YH-vei2233</strain>
    </source>
</reference>
<dbReference type="Gene3D" id="3.30.310.260">
    <property type="match status" value="1"/>
</dbReference>
<evidence type="ECO:0000256" key="1">
    <source>
        <dbReference type="ARBA" id="ARBA00010679"/>
    </source>
</evidence>
<keyword evidence="6" id="KW-0456">Lyase</keyword>
<evidence type="ECO:0000256" key="5">
    <source>
        <dbReference type="ARBA" id="ARBA00023204"/>
    </source>
</evidence>
<keyword evidence="11" id="KW-1185">Reference proteome</keyword>
<dbReference type="Proteomes" id="UP001272515">
    <property type="component" value="Unassembled WGS sequence"/>
</dbReference>
<dbReference type="RefSeq" id="WP_317329911.1">
    <property type="nucleotide sequence ID" value="NZ_JAWJZA010000003.1"/>
</dbReference>
<evidence type="ECO:0000256" key="4">
    <source>
        <dbReference type="ARBA" id="ARBA00022801"/>
    </source>
</evidence>
<keyword evidence="5" id="KW-0234">DNA repair</keyword>
<comment type="caution">
    <text evidence="10">The sequence shown here is derived from an EMBL/GenBank/DDBJ whole genome shotgun (WGS) entry which is preliminary data.</text>
</comment>
<dbReference type="SUPFAM" id="SSF48150">
    <property type="entry name" value="DNA-glycosylase"/>
    <property type="match status" value="1"/>
</dbReference>
<dbReference type="Pfam" id="PF07934">
    <property type="entry name" value="OGG_N"/>
    <property type="match status" value="1"/>
</dbReference>
<dbReference type="SUPFAM" id="SSF55945">
    <property type="entry name" value="TATA-box binding protein-like"/>
    <property type="match status" value="1"/>
</dbReference>
<dbReference type="InterPro" id="IPR011257">
    <property type="entry name" value="DNA_glycosylase"/>
</dbReference>
<dbReference type="EC" id="4.2.99.18" evidence="2"/>
<evidence type="ECO:0000256" key="8">
    <source>
        <dbReference type="ARBA" id="ARBA00044632"/>
    </source>
</evidence>
<keyword evidence="4" id="KW-0378">Hydrolase</keyword>
<evidence type="ECO:0000256" key="6">
    <source>
        <dbReference type="ARBA" id="ARBA00023239"/>
    </source>
</evidence>
<dbReference type="Gene3D" id="1.10.340.30">
    <property type="entry name" value="Hypothetical protein, domain 2"/>
    <property type="match status" value="1"/>
</dbReference>
<evidence type="ECO:0000313" key="10">
    <source>
        <dbReference type="EMBL" id="MDV5088337.1"/>
    </source>
</evidence>
<dbReference type="InterPro" id="IPR012904">
    <property type="entry name" value="OGG_N"/>
</dbReference>
<dbReference type="PANTHER" id="PTHR10242:SF2">
    <property type="entry name" value="N-GLYCOSYLASE_DNA LYASE"/>
    <property type="match status" value="1"/>
</dbReference>
<keyword evidence="3" id="KW-0227">DNA damage</keyword>
<comment type="similarity">
    <text evidence="1">Belongs to the type-1 OGG1 family.</text>
</comment>
<evidence type="ECO:0000313" key="11">
    <source>
        <dbReference type="Proteomes" id="UP001272515"/>
    </source>
</evidence>
<evidence type="ECO:0000259" key="9">
    <source>
        <dbReference type="SMART" id="SM00478"/>
    </source>
</evidence>
<dbReference type="PANTHER" id="PTHR10242">
    <property type="entry name" value="8-OXOGUANINE DNA GLYCOSYLASE"/>
    <property type="match status" value="1"/>
</dbReference>
<sequence length="270" mass="31535">MLITIKDDFNLFKICNSGQCFRCPTVNGYTRFIFRNHILYIKQLSDESYDISCTEELWNTIWLPYFDLTRSYKKIRRLTTKDTFMKKATREGLGIRILRQDPWEMVITFILSQRKSIPAIKKSVEALCTHFGSLVTTEHEIVYLFPTPEQLKDATDDILSECGLGYRLPYVKDAVEQALYNTIVTNEWYEFDDHTLFTMLKSIKGVGDKVANCIMLFGYNRIGRAPVDTWIEKIINTKYNGVDPFPSYGDVAGVMQQYAFYYSLQHKDEF</sequence>
<proteinExistence type="inferred from homology"/>
<accession>A0ABU3Z9F8</accession>
<protein>
    <recommendedName>
        <fullName evidence="2">DNA-(apurinic or apyrimidinic site) lyase</fullName>
        <ecNumber evidence="2">4.2.99.18</ecNumber>
    </recommendedName>
</protein>
<organism evidence="10 11">
    <name type="scientific">Veillonella absiana</name>
    <dbReference type="NCBI Taxonomy" id="3079305"/>
    <lineage>
        <taxon>Bacteria</taxon>
        <taxon>Bacillati</taxon>
        <taxon>Bacillota</taxon>
        <taxon>Negativicutes</taxon>
        <taxon>Veillonellales</taxon>
        <taxon>Veillonellaceae</taxon>
        <taxon>Veillonella</taxon>
    </lineage>
</organism>
<name>A0ABU3Z9F8_9FIRM</name>
<comment type="catalytic activity">
    <reaction evidence="8">
        <text>2'-deoxyribonucleotide-(2'-deoxyribose 5'-phosphate)-2'-deoxyribonucleotide-DNA = a 3'-end 2'-deoxyribonucleotide-(2,3-dehydro-2,3-deoxyribose 5'-phosphate)-DNA + a 5'-end 5'-phospho-2'-deoxyribonucleoside-DNA + H(+)</text>
        <dbReference type="Rhea" id="RHEA:66592"/>
        <dbReference type="Rhea" id="RHEA-COMP:13180"/>
        <dbReference type="Rhea" id="RHEA-COMP:16897"/>
        <dbReference type="Rhea" id="RHEA-COMP:17067"/>
        <dbReference type="ChEBI" id="CHEBI:15378"/>
        <dbReference type="ChEBI" id="CHEBI:136412"/>
        <dbReference type="ChEBI" id="CHEBI:157695"/>
        <dbReference type="ChEBI" id="CHEBI:167181"/>
        <dbReference type="EC" id="4.2.99.18"/>
    </reaction>
</comment>
<dbReference type="Pfam" id="PF00730">
    <property type="entry name" value="HhH-GPD"/>
    <property type="match status" value="1"/>
</dbReference>
<feature type="domain" description="HhH-GPD" evidence="9">
    <location>
        <begin position="111"/>
        <end position="269"/>
    </location>
</feature>
<dbReference type="SMART" id="SM00478">
    <property type="entry name" value="ENDO3c"/>
    <property type="match status" value="1"/>
</dbReference>
<dbReference type="CDD" id="cd00056">
    <property type="entry name" value="ENDO3c"/>
    <property type="match status" value="1"/>
</dbReference>
<evidence type="ECO:0000256" key="7">
    <source>
        <dbReference type="ARBA" id="ARBA00023295"/>
    </source>
</evidence>